<evidence type="ECO:0000313" key="2">
    <source>
        <dbReference type="EMBL" id="KAF0894561.1"/>
    </source>
</evidence>
<dbReference type="EMBL" id="SPHZ02000010">
    <property type="protein sequence ID" value="KAF0894561.1"/>
    <property type="molecule type" value="Genomic_DNA"/>
</dbReference>
<dbReference type="AlphaFoldDB" id="A0A6G1C3G2"/>
<accession>A0A6G1C3G2</accession>
<feature type="region of interest" description="Disordered" evidence="1">
    <location>
        <begin position="28"/>
        <end position="98"/>
    </location>
</feature>
<reference evidence="2 3" key="1">
    <citation type="submission" date="2019-11" db="EMBL/GenBank/DDBJ databases">
        <title>Whole genome sequence of Oryza granulata.</title>
        <authorList>
            <person name="Li W."/>
        </authorList>
    </citation>
    <scope>NUCLEOTIDE SEQUENCE [LARGE SCALE GENOMIC DNA]</scope>
    <source>
        <strain evidence="3">cv. Menghai</strain>
        <tissue evidence="2">Leaf</tissue>
    </source>
</reference>
<organism evidence="2 3">
    <name type="scientific">Oryza meyeriana var. granulata</name>
    <dbReference type="NCBI Taxonomy" id="110450"/>
    <lineage>
        <taxon>Eukaryota</taxon>
        <taxon>Viridiplantae</taxon>
        <taxon>Streptophyta</taxon>
        <taxon>Embryophyta</taxon>
        <taxon>Tracheophyta</taxon>
        <taxon>Spermatophyta</taxon>
        <taxon>Magnoliopsida</taxon>
        <taxon>Liliopsida</taxon>
        <taxon>Poales</taxon>
        <taxon>Poaceae</taxon>
        <taxon>BOP clade</taxon>
        <taxon>Oryzoideae</taxon>
        <taxon>Oryzeae</taxon>
        <taxon>Oryzinae</taxon>
        <taxon>Oryza</taxon>
        <taxon>Oryza meyeriana</taxon>
    </lineage>
</organism>
<evidence type="ECO:0000256" key="1">
    <source>
        <dbReference type="SAM" id="MobiDB-lite"/>
    </source>
</evidence>
<proteinExistence type="predicted"/>
<evidence type="ECO:0000313" key="3">
    <source>
        <dbReference type="Proteomes" id="UP000479710"/>
    </source>
</evidence>
<comment type="caution">
    <text evidence="2">The sequence shown here is derived from an EMBL/GenBank/DDBJ whole genome shotgun (WGS) entry which is preliminary data.</text>
</comment>
<keyword evidence="3" id="KW-1185">Reference proteome</keyword>
<gene>
    <name evidence="2" type="ORF">E2562_001863</name>
</gene>
<sequence>MRTFLTCLLDSIKRTLFGLKLGGWIRRRHSISGRDRRPPLSPLDVDDIAKSPPLPSLLVKRRAISRPPSSSGRLDPATPELEAARSNHPQARGMGQGGFKAVVMADRQQ</sequence>
<dbReference type="Proteomes" id="UP000479710">
    <property type="component" value="Unassembled WGS sequence"/>
</dbReference>
<name>A0A6G1C3G2_9ORYZ</name>
<protein>
    <submittedName>
        <fullName evidence="2">Uncharacterized protein</fullName>
    </submittedName>
</protein>